<dbReference type="RefSeq" id="WP_070237250.1">
    <property type="nucleotide sequence ID" value="NZ_CP017478.1"/>
</dbReference>
<keyword evidence="6" id="KW-1185">Reference proteome</keyword>
<dbReference type="InterPro" id="IPR006143">
    <property type="entry name" value="RND_pump_MFP"/>
</dbReference>
<accession>A0A1D8P945</accession>
<feature type="chain" id="PRO_5009110899" evidence="2">
    <location>
        <begin position="27"/>
        <end position="377"/>
    </location>
</feature>
<feature type="domain" description="Multidrug resistance protein MdtA-like barrel-sandwich hybrid" evidence="3">
    <location>
        <begin position="66"/>
        <end position="191"/>
    </location>
</feature>
<dbReference type="KEGG" id="lul:LPB138_10530"/>
<protein>
    <submittedName>
        <fullName evidence="5">Efflux transporter periplasmic adaptor subunit</fullName>
    </submittedName>
</protein>
<dbReference type="Proteomes" id="UP000176050">
    <property type="component" value="Chromosome"/>
</dbReference>
<organism evidence="5 6">
    <name type="scientific">Urechidicola croceus</name>
    <dbReference type="NCBI Taxonomy" id="1850246"/>
    <lineage>
        <taxon>Bacteria</taxon>
        <taxon>Pseudomonadati</taxon>
        <taxon>Bacteroidota</taxon>
        <taxon>Flavobacteriia</taxon>
        <taxon>Flavobacteriales</taxon>
        <taxon>Flavobacteriaceae</taxon>
        <taxon>Urechidicola</taxon>
    </lineage>
</organism>
<evidence type="ECO:0000256" key="2">
    <source>
        <dbReference type="SAM" id="SignalP"/>
    </source>
</evidence>
<dbReference type="Gene3D" id="2.40.30.170">
    <property type="match status" value="1"/>
</dbReference>
<dbReference type="AlphaFoldDB" id="A0A1D8P945"/>
<reference evidence="5 6" key="1">
    <citation type="submission" date="2016-10" db="EMBL/GenBank/DDBJ databases">
        <title>Lutibacter sp. LPB0138, isolated from marine gastropod.</title>
        <authorList>
            <person name="Kim E."/>
            <person name="Yi H."/>
        </authorList>
    </citation>
    <scope>NUCLEOTIDE SEQUENCE [LARGE SCALE GENOMIC DNA]</scope>
    <source>
        <strain evidence="5 6">LPB0138</strain>
    </source>
</reference>
<dbReference type="SUPFAM" id="SSF111369">
    <property type="entry name" value="HlyD-like secretion proteins"/>
    <property type="match status" value="1"/>
</dbReference>
<dbReference type="GO" id="GO:0046677">
    <property type="term" value="P:response to antibiotic"/>
    <property type="evidence" value="ECO:0007669"/>
    <property type="project" value="TreeGrafter"/>
</dbReference>
<comment type="similarity">
    <text evidence="1">Belongs to the membrane fusion protein (MFP) (TC 8.A.1) family.</text>
</comment>
<sequence length="377" mass="40832">MKNKSILLSTLSIIGLIIIQSCSTKAENKVAPALPPATYPVSEIQKTTVTGYESYPTNIEGIINSDIRAKATGYIQKVLVDEGQKVRKGQTLFKLETQSLNQDAGAAKARINVAQVEVDKLKPLVEKNIISPVQLETAKANLAQAKANYSSIAANIGYATVKSPVDGYVGAIAFREGSLVSPNDTTPLTTISDIDEVYAFFSMNESKYLDFIQNTKGKNLEEKISNFPKVELILANGKSYSEKGTIETSSGQINQNTGTVSFRAVFKNPNQLLTNGNSGKIKIPILYENTIVIPQTATYEQQGKVMLFKLGEGNKVTSSIVEVKAIVDNLYVLDSGVNTADKIVVAGAGKLRNDMEITPQIVPFDEATKPVSKLFKN</sequence>
<feature type="signal peptide" evidence="2">
    <location>
        <begin position="1"/>
        <end position="26"/>
    </location>
</feature>
<dbReference type="GO" id="GO:0022857">
    <property type="term" value="F:transmembrane transporter activity"/>
    <property type="evidence" value="ECO:0007669"/>
    <property type="project" value="InterPro"/>
</dbReference>
<dbReference type="Gene3D" id="1.10.287.470">
    <property type="entry name" value="Helix hairpin bin"/>
    <property type="match status" value="1"/>
</dbReference>
<dbReference type="Pfam" id="PF25944">
    <property type="entry name" value="Beta-barrel_RND"/>
    <property type="match status" value="1"/>
</dbReference>
<dbReference type="Pfam" id="PF25917">
    <property type="entry name" value="BSH_RND"/>
    <property type="match status" value="1"/>
</dbReference>
<evidence type="ECO:0000313" key="6">
    <source>
        <dbReference type="Proteomes" id="UP000176050"/>
    </source>
</evidence>
<dbReference type="STRING" id="1850246.LPB138_10530"/>
<evidence type="ECO:0000313" key="5">
    <source>
        <dbReference type="EMBL" id="AOW21086.1"/>
    </source>
</evidence>
<name>A0A1D8P945_9FLAO</name>
<dbReference type="GO" id="GO:0030313">
    <property type="term" value="C:cell envelope"/>
    <property type="evidence" value="ECO:0007669"/>
    <property type="project" value="UniProtKB-SubCell"/>
</dbReference>
<dbReference type="OrthoDB" id="9801814at2"/>
<feature type="domain" description="Multidrug resistance protein MdtA-like beta-barrel" evidence="4">
    <location>
        <begin position="219"/>
        <end position="281"/>
    </location>
</feature>
<dbReference type="EMBL" id="CP017478">
    <property type="protein sequence ID" value="AOW21086.1"/>
    <property type="molecule type" value="Genomic_DNA"/>
</dbReference>
<dbReference type="GO" id="GO:0005886">
    <property type="term" value="C:plasma membrane"/>
    <property type="evidence" value="ECO:0007669"/>
    <property type="project" value="TreeGrafter"/>
</dbReference>
<dbReference type="Gene3D" id="2.40.420.20">
    <property type="match status" value="1"/>
</dbReference>
<dbReference type="InterPro" id="IPR058625">
    <property type="entry name" value="MdtA-like_BSH"/>
</dbReference>
<dbReference type="Gene3D" id="2.40.50.100">
    <property type="match status" value="1"/>
</dbReference>
<dbReference type="InterPro" id="IPR058626">
    <property type="entry name" value="MdtA-like_b-barrel"/>
</dbReference>
<dbReference type="NCBIfam" id="TIGR01730">
    <property type="entry name" value="RND_mfp"/>
    <property type="match status" value="1"/>
</dbReference>
<gene>
    <name evidence="5" type="ORF">LPB138_10530</name>
</gene>
<evidence type="ECO:0000256" key="1">
    <source>
        <dbReference type="ARBA" id="ARBA00009477"/>
    </source>
</evidence>
<keyword evidence="2" id="KW-0732">Signal</keyword>
<dbReference type="PROSITE" id="PS51257">
    <property type="entry name" value="PROKAR_LIPOPROTEIN"/>
    <property type="match status" value="1"/>
</dbReference>
<dbReference type="PANTHER" id="PTHR30158">
    <property type="entry name" value="ACRA/E-RELATED COMPONENT OF DRUG EFFLUX TRANSPORTER"/>
    <property type="match status" value="1"/>
</dbReference>
<dbReference type="PANTHER" id="PTHR30158:SF23">
    <property type="entry name" value="MULTIDRUG RESISTANCE PROTEIN MEXA"/>
    <property type="match status" value="1"/>
</dbReference>
<evidence type="ECO:0000259" key="4">
    <source>
        <dbReference type="Pfam" id="PF25944"/>
    </source>
</evidence>
<proteinExistence type="inferred from homology"/>
<evidence type="ECO:0000259" key="3">
    <source>
        <dbReference type="Pfam" id="PF25917"/>
    </source>
</evidence>